<dbReference type="Pfam" id="PF04359">
    <property type="entry name" value="DUF493"/>
    <property type="match status" value="1"/>
</dbReference>
<dbReference type="EMBL" id="ACYG01000030">
    <property type="protein sequence ID" value="EEV16703.1"/>
    <property type="molecule type" value="Genomic_DNA"/>
</dbReference>
<dbReference type="AlphaFoldDB" id="C8PKU4"/>
<dbReference type="Proteomes" id="UP000005709">
    <property type="component" value="Unassembled WGS sequence"/>
</dbReference>
<dbReference type="STRING" id="824.CGRAC_0032"/>
<dbReference type="InterPro" id="IPR007454">
    <property type="entry name" value="UPF0250_YbeD-like"/>
</dbReference>
<dbReference type="InterPro" id="IPR027471">
    <property type="entry name" value="YbeD-like_sf"/>
</dbReference>
<dbReference type="Gene3D" id="3.30.70.260">
    <property type="match status" value="1"/>
</dbReference>
<accession>C8PKU4</accession>
<keyword evidence="2" id="KW-1185">Reference proteome</keyword>
<organism evidence="1 2">
    <name type="scientific">Campylobacter gracilis RM3268</name>
    <dbReference type="NCBI Taxonomy" id="553220"/>
    <lineage>
        <taxon>Bacteria</taxon>
        <taxon>Pseudomonadati</taxon>
        <taxon>Campylobacterota</taxon>
        <taxon>Epsilonproteobacteria</taxon>
        <taxon>Campylobacterales</taxon>
        <taxon>Campylobacteraceae</taxon>
        <taxon>Campylobacter</taxon>
    </lineage>
</organism>
<protein>
    <recommendedName>
        <fullName evidence="3">DUF493 domain-containing protein</fullName>
    </recommendedName>
</protein>
<name>C8PKU4_9BACT</name>
<comment type="caution">
    <text evidence="1">The sequence shown here is derived from an EMBL/GenBank/DDBJ whole genome shotgun (WGS) entry which is preliminary data.</text>
</comment>
<dbReference type="RefSeq" id="WP_005873028.1">
    <property type="nucleotide sequence ID" value="NZ_ACYG01000030.1"/>
</dbReference>
<sequence length="86" mass="10206">MACILGAEKPKIDYPLFWEYKVVLDATTQKREQIDEILKGENYKIDFSRFSNGGKYMSFNVSVFVNSDTHRNEIFERLKARFKYIL</sequence>
<dbReference type="eggNOG" id="COG2921">
    <property type="taxonomic scope" value="Bacteria"/>
</dbReference>
<reference evidence="1 2" key="1">
    <citation type="submission" date="2009-07" db="EMBL/GenBank/DDBJ databases">
        <authorList>
            <person name="Madupu R."/>
            <person name="Sebastian Y."/>
            <person name="Durkin A.S."/>
            <person name="Torralba M."/>
            <person name="Methe B."/>
            <person name="Sutton G.G."/>
            <person name="Strausberg R.L."/>
            <person name="Nelson K.E."/>
        </authorList>
    </citation>
    <scope>NUCLEOTIDE SEQUENCE [LARGE SCALE GENOMIC DNA]</scope>
    <source>
        <strain evidence="1 2">RM3268</strain>
    </source>
</reference>
<dbReference type="OrthoDB" id="281538at2"/>
<evidence type="ECO:0000313" key="2">
    <source>
        <dbReference type="Proteomes" id="UP000005709"/>
    </source>
</evidence>
<gene>
    <name evidence="1" type="ORF">CAMGR0001_0317</name>
</gene>
<dbReference type="SUPFAM" id="SSF117991">
    <property type="entry name" value="YbeD/HP0495-like"/>
    <property type="match status" value="1"/>
</dbReference>
<evidence type="ECO:0008006" key="3">
    <source>
        <dbReference type="Google" id="ProtNLM"/>
    </source>
</evidence>
<proteinExistence type="predicted"/>
<evidence type="ECO:0000313" key="1">
    <source>
        <dbReference type="EMBL" id="EEV16703.1"/>
    </source>
</evidence>